<dbReference type="RefSeq" id="WP_181917726.1">
    <property type="nucleotide sequence ID" value="NZ_QRDZ01000012.1"/>
</dbReference>
<dbReference type="SUPFAM" id="SSF49899">
    <property type="entry name" value="Concanavalin A-like lectins/glucanases"/>
    <property type="match status" value="1"/>
</dbReference>
<dbReference type="InterPro" id="IPR013320">
    <property type="entry name" value="ConA-like_dom_sf"/>
</dbReference>
<dbReference type="Pfam" id="PF13229">
    <property type="entry name" value="Beta_helix"/>
    <property type="match status" value="1"/>
</dbReference>
<dbReference type="InterPro" id="IPR011050">
    <property type="entry name" value="Pectin_lyase_fold/virulence"/>
</dbReference>
<dbReference type="InterPro" id="IPR039448">
    <property type="entry name" value="Beta_helix"/>
</dbReference>
<dbReference type="SMART" id="SM00710">
    <property type="entry name" value="PbH1"/>
    <property type="match status" value="6"/>
</dbReference>
<dbReference type="InterPro" id="IPR012334">
    <property type="entry name" value="Pectin_lyas_fold"/>
</dbReference>
<name>A0A3D9JSD2_9BACL</name>
<evidence type="ECO:0000313" key="3">
    <source>
        <dbReference type="Proteomes" id="UP000256977"/>
    </source>
</evidence>
<dbReference type="Pfam" id="PF22633">
    <property type="entry name" value="F5_F8_type_C_2"/>
    <property type="match status" value="1"/>
</dbReference>
<dbReference type="SUPFAM" id="SSF51126">
    <property type="entry name" value="Pectin lyase-like"/>
    <property type="match status" value="1"/>
</dbReference>
<organism evidence="2 3">
    <name type="scientific">Cohnella phaseoli</name>
    <dbReference type="NCBI Taxonomy" id="456490"/>
    <lineage>
        <taxon>Bacteria</taxon>
        <taxon>Bacillati</taxon>
        <taxon>Bacillota</taxon>
        <taxon>Bacilli</taxon>
        <taxon>Bacillales</taxon>
        <taxon>Paenibacillaceae</taxon>
        <taxon>Cohnella</taxon>
    </lineage>
</organism>
<feature type="domain" description="F5/8 type C" evidence="1">
    <location>
        <begin position="683"/>
        <end position="777"/>
    </location>
</feature>
<reference evidence="2 3" key="1">
    <citation type="submission" date="2018-07" db="EMBL/GenBank/DDBJ databases">
        <title>Genomic Encyclopedia of Type Strains, Phase III (KMG-III): the genomes of soil and plant-associated and newly described type strains.</title>
        <authorList>
            <person name="Whitman W."/>
        </authorList>
    </citation>
    <scope>NUCLEOTIDE SEQUENCE [LARGE SCALE GENOMIC DNA]</scope>
    <source>
        <strain evidence="2 3">CECT 7287</strain>
    </source>
</reference>
<dbReference type="InterPro" id="IPR048482">
    <property type="entry name" value="GH141_ins"/>
</dbReference>
<dbReference type="Pfam" id="PF13385">
    <property type="entry name" value="Laminin_G_3"/>
    <property type="match status" value="1"/>
</dbReference>
<keyword evidence="3" id="KW-1185">Reference proteome</keyword>
<dbReference type="InterPro" id="IPR006626">
    <property type="entry name" value="PbH1"/>
</dbReference>
<dbReference type="InterPro" id="IPR053868">
    <property type="entry name" value="Pel9A-like_beta_helix"/>
</dbReference>
<dbReference type="EMBL" id="QRDZ01000012">
    <property type="protein sequence ID" value="RED76336.1"/>
    <property type="molecule type" value="Genomic_DNA"/>
</dbReference>
<dbReference type="Gene3D" id="2.60.120.260">
    <property type="entry name" value="Galactose-binding domain-like"/>
    <property type="match status" value="2"/>
</dbReference>
<dbReference type="InterPro" id="IPR000421">
    <property type="entry name" value="FA58C"/>
</dbReference>
<dbReference type="PANTHER" id="PTHR36453">
    <property type="entry name" value="SECRETED PROTEIN-RELATED"/>
    <property type="match status" value="1"/>
</dbReference>
<proteinExistence type="predicted"/>
<dbReference type="Proteomes" id="UP000256977">
    <property type="component" value="Unassembled WGS sequence"/>
</dbReference>
<dbReference type="InterPro" id="IPR008979">
    <property type="entry name" value="Galactose-bd-like_sf"/>
</dbReference>
<dbReference type="AlphaFoldDB" id="A0A3D9JSD2"/>
<dbReference type="PROSITE" id="PS50022">
    <property type="entry name" value="FA58C_3"/>
    <property type="match status" value="1"/>
</dbReference>
<dbReference type="Pfam" id="PF22842">
    <property type="entry name" value="Pel9A-like_beta_helix"/>
    <property type="match status" value="1"/>
</dbReference>
<accession>A0A3D9JSD2</accession>
<evidence type="ECO:0000259" key="1">
    <source>
        <dbReference type="PROSITE" id="PS50022"/>
    </source>
</evidence>
<dbReference type="Gene3D" id="2.160.20.10">
    <property type="entry name" value="Single-stranded right-handed beta-helix, Pectin lyase-like"/>
    <property type="match status" value="2"/>
</dbReference>
<dbReference type="Pfam" id="PF21231">
    <property type="entry name" value="GH141_M"/>
    <property type="match status" value="1"/>
</dbReference>
<sequence length="1134" mass="124480">MKNGIRIIVIGLFLLLSSSILIKPSYGNVPIQATYYVSPNGSDSNPGTLSAPFKTIQQARDVVRTINHEMTGDILVYLRGGTYSLSNTIELNELDSGSNGYKVIYKAYPTELPVLTGGVPVTGWTLDSGGIYKATVSSVSNFRQLYVNGERAQRARSSGVSTALAYHYDEASKINGFIVSDSVVGFYDNPDHVELNWTREWVNTRLPVDQVIAGESGQKVVLMQQPYFDWAMTMNAVFNSIAVTDPFYIENAKELLDEAGEWYFNQTTSTLYYWPKPGENMESAEVYVPKETVETLLSIEGSSITSQAQDIEIQGLTFMHTTSLRASTQGVAPLQASFWANEVDQTAFTTNGVIPPAAIVVEHANQIVLDSNTLKHLGAAGIKMANDVQNSEITNNNITDTSADAVIIGTWLHRHIDTALQEGLCTNILVRNNVISHVSNEYWSSPAITVFFGKQIDVQHNDISHIPYTGISMGWDGWGGVMWDEFTLGSNRIAWNKISDYMKKMRDGGGIYTLNTQPDTVIEGNYISNMNHSYGGIYPDEGSGYIKVMNNVIENMGTANWLYIWHPSINHITVNNNYTNSTNLINNGTKSSISNTNYYTGTRPAAAQAIVNHAGVTADAYVPLAAPPEPALGDLAYQKPCYAFYMDDSYATVHPGSDACRAVDGYASTYAQAFGQWKWKELINLGSVKNVNKVVVTFPQVPIADVTLYATEYNVKVSIDGTNYTTAAVISGASGGIVTTTFKPVSARYVMIEAVKPDNSGQAGIQLGISNLEIFGTVDNPEFNVPVNDNVSDIKYTGSWVYSTDRGYGNYLDDVHYTNMINDYFEFTFTGTGIDLISEKYFDRGDIDIYIDGSFIETVSCYSPGSMVQQTVFSSGELSNGLHTIKGVMKSGSAMVIDSLKVYDQGFNPPAKSNLKLWLRADAGLEKDTSGYVGTWEDLSGEGNHAVQTNTTNKPLWVDNVINGKPVIRFDGVNDFLSIPGLTGAMNDFTVIFMLRPASLNNYNQKLLATGAWGQFVMHADANGGLYAGTDIATRIEPASSTYKRGNYSKDVFQRWVYTYNSVAGKGSIYIDDYNVPAPKTQTAPNNWSGFELGENGSGTIHGDITEIFIYDKALTDAERIHIISYLNTKYVNN</sequence>
<evidence type="ECO:0000313" key="2">
    <source>
        <dbReference type="EMBL" id="RED76336.1"/>
    </source>
</evidence>
<comment type="caution">
    <text evidence="2">The sequence shown here is derived from an EMBL/GenBank/DDBJ whole genome shotgun (WGS) entry which is preliminary data.</text>
</comment>
<dbReference type="PANTHER" id="PTHR36453:SF1">
    <property type="entry name" value="RIGHT HANDED BETA HELIX DOMAIN-CONTAINING PROTEIN"/>
    <property type="match status" value="1"/>
</dbReference>
<dbReference type="SUPFAM" id="SSF49785">
    <property type="entry name" value="Galactose-binding domain-like"/>
    <property type="match status" value="1"/>
</dbReference>
<dbReference type="Gene3D" id="2.60.120.200">
    <property type="match status" value="1"/>
</dbReference>
<protein>
    <submittedName>
        <fullName evidence="2">F5/8 type C domain-containing protein</fullName>
    </submittedName>
</protein>
<gene>
    <name evidence="2" type="ORF">DFP98_11253</name>
</gene>